<keyword evidence="2" id="KW-1185">Reference proteome</keyword>
<proteinExistence type="predicted"/>
<protein>
    <recommendedName>
        <fullName evidence="3">Heptaprenyl diphosphate synthase</fullName>
    </recommendedName>
</protein>
<reference evidence="1 2" key="1">
    <citation type="submission" date="2017-07" db="EMBL/GenBank/DDBJ databases">
        <title>The genome sequence of Paludifilum halophilum highlights mechanisms for microbial adaptation to high salt environemnts.</title>
        <authorList>
            <person name="Belbahri L."/>
        </authorList>
    </citation>
    <scope>NUCLEOTIDE SEQUENCE [LARGE SCALE GENOMIC DNA]</scope>
    <source>
        <strain evidence="1 2">DSM 102817</strain>
    </source>
</reference>
<name>A0A235BDG5_9BACL</name>
<dbReference type="Gene3D" id="1.20.120.1450">
    <property type="match status" value="1"/>
</dbReference>
<dbReference type="GO" id="GO:0009234">
    <property type="term" value="P:menaquinone biosynthetic process"/>
    <property type="evidence" value="ECO:0007669"/>
    <property type="project" value="InterPro"/>
</dbReference>
<evidence type="ECO:0000313" key="1">
    <source>
        <dbReference type="EMBL" id="OYD09977.1"/>
    </source>
</evidence>
<accession>A0A235BDG5</accession>
<comment type="caution">
    <text evidence="1">The sequence shown here is derived from an EMBL/GenBank/DDBJ whole genome shotgun (WGS) entry which is preliminary data.</text>
</comment>
<gene>
    <name evidence="1" type="ORF">CHM34_01605</name>
</gene>
<organism evidence="1 2">
    <name type="scientific">Paludifilum halophilum</name>
    <dbReference type="NCBI Taxonomy" id="1642702"/>
    <lineage>
        <taxon>Bacteria</taxon>
        <taxon>Bacillati</taxon>
        <taxon>Bacillota</taxon>
        <taxon>Bacilli</taxon>
        <taxon>Bacillales</taxon>
        <taxon>Thermoactinomycetaceae</taxon>
        <taxon>Paludifilum</taxon>
    </lineage>
</organism>
<dbReference type="AlphaFoldDB" id="A0A235BDG5"/>
<dbReference type="OrthoDB" id="2417886at2"/>
<evidence type="ECO:0000313" key="2">
    <source>
        <dbReference type="Proteomes" id="UP000215459"/>
    </source>
</evidence>
<dbReference type="Pfam" id="PF07307">
    <property type="entry name" value="HEPPP_synt_1"/>
    <property type="match status" value="1"/>
</dbReference>
<dbReference type="EMBL" id="NOWF01000001">
    <property type="protein sequence ID" value="OYD09977.1"/>
    <property type="molecule type" value="Genomic_DNA"/>
</dbReference>
<evidence type="ECO:0008006" key="3">
    <source>
        <dbReference type="Google" id="ProtNLM"/>
    </source>
</evidence>
<dbReference type="Proteomes" id="UP000215459">
    <property type="component" value="Unassembled WGS sequence"/>
</dbReference>
<dbReference type="InterPro" id="IPR009920">
    <property type="entry name" value="HEPPP_synth_su1"/>
</dbReference>
<sequence>MIRCSYLEQTLTRPEIPSFFVQVLYYMMRSCSQPKERIHLYCVATCLVKMGLDIHETVSNEKEIGGQGMRSRQLSVLAGDYLSSLFYEKLADEGEVKGITRLSKAVCDVNEAKMGLYAMGGQREVSWSAYIQLAMRVQGGLLAALARFFCEEEARDSWEPLCGYLMLLHSWEAVSPERMSPWGSVPMNRVRSLAAETLQLARNIRPLEVRHDLLELIQNYVSSPLKEALVREG</sequence>